<gene>
    <name evidence="4" type="ORF">MBM_09204</name>
</gene>
<evidence type="ECO:0000313" key="4">
    <source>
        <dbReference type="EMBL" id="EKD12635.1"/>
    </source>
</evidence>
<evidence type="ECO:0000256" key="1">
    <source>
        <dbReference type="ARBA" id="ARBA00023589"/>
    </source>
</evidence>
<dbReference type="GO" id="GO:0000253">
    <property type="term" value="F:3-beta-hydroxysteroid 3-dehydrogenase (NADP+) activity"/>
    <property type="evidence" value="ECO:0007669"/>
    <property type="project" value="UniProtKB-EC"/>
</dbReference>
<dbReference type="PANTHER" id="PTHR43647">
    <property type="entry name" value="DEHYDROGENASE"/>
    <property type="match status" value="1"/>
</dbReference>
<dbReference type="Gene3D" id="3.40.50.720">
    <property type="entry name" value="NAD(P)-binding Rossmann-like Domain"/>
    <property type="match status" value="1"/>
</dbReference>
<proteinExistence type="predicted"/>
<evidence type="ECO:0000256" key="2">
    <source>
        <dbReference type="ARBA" id="ARBA00023621"/>
    </source>
</evidence>
<feature type="transmembrane region" description="Helical" evidence="3">
    <location>
        <begin position="257"/>
        <end position="278"/>
    </location>
</feature>
<dbReference type="InterPro" id="IPR051593">
    <property type="entry name" value="Ergosterol_Biosynth_ERG27"/>
</dbReference>
<keyword evidence="3" id="KW-1133">Transmembrane helix</keyword>
<dbReference type="InterPro" id="IPR002347">
    <property type="entry name" value="SDR_fam"/>
</dbReference>
<dbReference type="PRINTS" id="PR00081">
    <property type="entry name" value="GDHRDH"/>
</dbReference>
<accession>K1W6N9</accession>
<dbReference type="HOGENOM" id="CLU_010194_44_3_1"/>
<dbReference type="OMA" id="DGFEMSW"/>
<dbReference type="OrthoDB" id="191139at2759"/>
<dbReference type="GO" id="GO:0005789">
    <property type="term" value="C:endoplasmic reticulum membrane"/>
    <property type="evidence" value="ECO:0007669"/>
    <property type="project" value="TreeGrafter"/>
</dbReference>
<organism evidence="4 5">
    <name type="scientific">Marssonina brunnea f. sp. multigermtubi (strain MB_m1)</name>
    <name type="common">Marssonina leaf spot fungus</name>
    <dbReference type="NCBI Taxonomy" id="1072389"/>
    <lineage>
        <taxon>Eukaryota</taxon>
        <taxon>Fungi</taxon>
        <taxon>Dikarya</taxon>
        <taxon>Ascomycota</taxon>
        <taxon>Pezizomycotina</taxon>
        <taxon>Leotiomycetes</taxon>
        <taxon>Helotiales</taxon>
        <taxon>Drepanopezizaceae</taxon>
        <taxon>Drepanopeziza</taxon>
    </lineage>
</organism>
<evidence type="ECO:0000256" key="3">
    <source>
        <dbReference type="SAM" id="Phobius"/>
    </source>
</evidence>
<keyword evidence="3" id="KW-0812">Transmembrane</keyword>
<dbReference type="eggNOG" id="KOG1208">
    <property type="taxonomic scope" value="Eukaryota"/>
</dbReference>
<dbReference type="InParanoid" id="K1W6N9"/>
<dbReference type="SUPFAM" id="SSF51735">
    <property type="entry name" value="NAD(P)-binding Rossmann-fold domains"/>
    <property type="match status" value="1"/>
</dbReference>
<name>K1W6N9_MARBU</name>
<dbReference type="GO" id="GO:0005741">
    <property type="term" value="C:mitochondrial outer membrane"/>
    <property type="evidence" value="ECO:0007669"/>
    <property type="project" value="TreeGrafter"/>
</dbReference>
<dbReference type="AlphaFoldDB" id="K1W6N9"/>
<dbReference type="Proteomes" id="UP000006753">
    <property type="component" value="Unassembled WGS sequence"/>
</dbReference>
<dbReference type="KEGG" id="mbe:MBM_09204"/>
<dbReference type="InterPro" id="IPR036291">
    <property type="entry name" value="NAD(P)-bd_dom_sf"/>
</dbReference>
<dbReference type="GeneID" id="18765139"/>
<sequence length="354" mass="38526">MAPSTALERRGSILITGANGGLGSAFVANFTKSPLGKQYRGLYTVRNPSSATELGKVLGSAPAETTSEVFSLDLGSLESVRSLAADINARVSDGTLEPIRAVILNAGFQNAGDDALEPTSFTVEGYEMAFGANYLANFVLVLDILQSMDKEHGRIVFVSSWTHDADDPRNNSPSAIYPEEFKTMFTSTDALAKGITYTDAGWNAGMRRYGVSKLLGVMWMYELQRRLNLDPALSNISVLSLDPAAMGGTGITKRSGALIRFITAYVLVFLQTILVYIMPNGSYRPPWKSAQDLMLACFDEEHLGSHPKAVYLNGSVKGVSSIESRDEAKQKQLWEDSLKLAMIRDGETALQNWQ</sequence>
<dbReference type="PANTHER" id="PTHR43647:SF4">
    <property type="entry name" value="KETOREDUCTASE (KR) DOMAIN-CONTAINING PROTEIN"/>
    <property type="match status" value="1"/>
</dbReference>
<dbReference type="EMBL" id="JH921455">
    <property type="protein sequence ID" value="EKD12635.1"/>
    <property type="molecule type" value="Genomic_DNA"/>
</dbReference>
<reference evidence="4 5" key="1">
    <citation type="journal article" date="2012" name="BMC Genomics">
        <title>Sequencing the genome of Marssonina brunnea reveals fungus-poplar co-evolution.</title>
        <authorList>
            <person name="Zhu S."/>
            <person name="Cao Y.-Z."/>
            <person name="Jiang C."/>
            <person name="Tan B.-Y."/>
            <person name="Wang Z."/>
            <person name="Feng S."/>
            <person name="Zhang L."/>
            <person name="Su X.-H."/>
            <person name="Brejova B."/>
            <person name="Vinar T."/>
            <person name="Xu M."/>
            <person name="Wang M.-X."/>
            <person name="Zhang S.-G."/>
            <person name="Huang M.-R."/>
            <person name="Wu R."/>
            <person name="Zhou Y."/>
        </authorList>
    </citation>
    <scope>NUCLEOTIDE SEQUENCE [LARGE SCALE GENOMIC DNA]</scope>
    <source>
        <strain evidence="4 5">MB_m1</strain>
    </source>
</reference>
<dbReference type="Pfam" id="PF00106">
    <property type="entry name" value="adh_short"/>
    <property type="match status" value="1"/>
</dbReference>
<dbReference type="EC" id="1.1.1.270" evidence="2"/>
<comment type="pathway">
    <text evidence="1">Steroid biosynthesis; zymosterol biosynthesis; zymosterol from lanosterol: step 5/6.</text>
</comment>
<protein>
    <recommendedName>
        <fullName evidence="2">3beta-hydroxysteroid 3-dehydrogenase</fullName>
        <ecNumber evidence="2">1.1.1.270</ecNumber>
    </recommendedName>
</protein>
<keyword evidence="3" id="KW-0472">Membrane</keyword>
<keyword evidence="5" id="KW-1185">Reference proteome</keyword>
<evidence type="ECO:0000313" key="5">
    <source>
        <dbReference type="Proteomes" id="UP000006753"/>
    </source>
</evidence>
<dbReference type="GO" id="GO:0005811">
    <property type="term" value="C:lipid droplet"/>
    <property type="evidence" value="ECO:0007669"/>
    <property type="project" value="TreeGrafter"/>
</dbReference>